<dbReference type="InterPro" id="IPR019886">
    <property type="entry name" value="Na_symporter_ssu"/>
</dbReference>
<dbReference type="RefSeq" id="WP_283075849.1">
    <property type="nucleotide sequence ID" value="NZ_CP121671.1"/>
</dbReference>
<evidence type="ECO:0000256" key="1">
    <source>
        <dbReference type="SAM" id="Phobius"/>
    </source>
</evidence>
<proteinExistence type="predicted"/>
<reference evidence="3 4" key="1">
    <citation type="submission" date="2023-04" db="EMBL/GenBank/DDBJ databases">
        <title>Genome sequence of Halobacillus naozhouensis KACC 21980.</title>
        <authorList>
            <person name="Kim S."/>
            <person name="Heo J."/>
            <person name="Kwon S.-W."/>
        </authorList>
    </citation>
    <scope>NUCLEOTIDE SEQUENCE [LARGE SCALE GENOMIC DNA]</scope>
    <source>
        <strain evidence="3 4">KCTC 13234</strain>
    </source>
</reference>
<dbReference type="EMBL" id="CP121671">
    <property type="protein sequence ID" value="WFT73842.1"/>
    <property type="molecule type" value="Genomic_DNA"/>
</dbReference>
<evidence type="ECO:0000259" key="2">
    <source>
        <dbReference type="Pfam" id="PF13937"/>
    </source>
</evidence>
<keyword evidence="4" id="KW-1185">Reference proteome</keyword>
<feature type="domain" description="Sodium symporter small subunit" evidence="2">
    <location>
        <begin position="10"/>
        <end position="84"/>
    </location>
</feature>
<keyword evidence="1" id="KW-0472">Membrane</keyword>
<gene>
    <name evidence="3" type="ORF">P9989_15910</name>
</gene>
<feature type="transmembrane region" description="Helical" evidence="1">
    <location>
        <begin position="51"/>
        <end position="73"/>
    </location>
</feature>
<evidence type="ECO:0000313" key="3">
    <source>
        <dbReference type="EMBL" id="WFT73842.1"/>
    </source>
</evidence>
<dbReference type="Proteomes" id="UP001221597">
    <property type="component" value="Chromosome"/>
</dbReference>
<keyword evidence="1" id="KW-1133">Transmembrane helix</keyword>
<dbReference type="NCBIfam" id="TIGR03647">
    <property type="entry name" value="Na_symport_sm"/>
    <property type="match status" value="1"/>
</dbReference>
<evidence type="ECO:0000313" key="4">
    <source>
        <dbReference type="Proteomes" id="UP001221597"/>
    </source>
</evidence>
<accession>A0ABY8IWX9</accession>
<protein>
    <submittedName>
        <fullName evidence="3">DUF4212 domain-containing protein</fullName>
    </submittedName>
</protein>
<dbReference type="Pfam" id="PF13937">
    <property type="entry name" value="DUF4212"/>
    <property type="match status" value="1"/>
</dbReference>
<keyword evidence="1" id="KW-0812">Transmembrane</keyword>
<sequence length="98" mass="11295">MKKMDPAKAEAYFKYRTTMILIYLTIGFLASYVIVFFARDLSSITVMGIPFHYYMGSQGAVLTFIILLFLNAVMSDKIDKKFGFDPEFVDTNNRTEDH</sequence>
<name>A0ABY8IWX9_9BACI</name>
<organism evidence="3 4">
    <name type="scientific">Halobacillus naozhouensis</name>
    <dbReference type="NCBI Taxonomy" id="554880"/>
    <lineage>
        <taxon>Bacteria</taxon>
        <taxon>Bacillati</taxon>
        <taxon>Bacillota</taxon>
        <taxon>Bacilli</taxon>
        <taxon>Bacillales</taxon>
        <taxon>Bacillaceae</taxon>
        <taxon>Halobacillus</taxon>
    </lineage>
</organism>
<feature type="transmembrane region" description="Helical" evidence="1">
    <location>
        <begin position="20"/>
        <end position="39"/>
    </location>
</feature>